<dbReference type="PANTHER" id="PTHR43547:SF2">
    <property type="entry name" value="HYBRID SIGNAL TRANSDUCTION HISTIDINE KINASE C"/>
    <property type="match status" value="1"/>
</dbReference>
<dbReference type="InterPro" id="IPR012318">
    <property type="entry name" value="HTH_CRP"/>
</dbReference>
<dbReference type="PROSITE" id="PS51063">
    <property type="entry name" value="HTH_CRP_2"/>
    <property type="match status" value="1"/>
</dbReference>
<dbReference type="Gene3D" id="1.10.10.10">
    <property type="entry name" value="Winged helix-like DNA-binding domain superfamily/Winged helix DNA-binding domain"/>
    <property type="match status" value="1"/>
</dbReference>
<dbReference type="SMART" id="SM00419">
    <property type="entry name" value="HTH_CRP"/>
    <property type="match status" value="1"/>
</dbReference>
<evidence type="ECO:0000259" key="7">
    <source>
        <dbReference type="PROSITE" id="PS50110"/>
    </source>
</evidence>
<dbReference type="SUPFAM" id="SSF46785">
    <property type="entry name" value="Winged helix' DNA-binding domain"/>
    <property type="match status" value="1"/>
</dbReference>
<dbReference type="InterPro" id="IPR018490">
    <property type="entry name" value="cNMP-bd_dom_sf"/>
</dbReference>
<dbReference type="PROSITE" id="PS50110">
    <property type="entry name" value="RESPONSE_REGULATORY"/>
    <property type="match status" value="1"/>
</dbReference>
<dbReference type="Pfam" id="PF00072">
    <property type="entry name" value="Response_reg"/>
    <property type="match status" value="1"/>
</dbReference>
<dbReference type="InterPro" id="IPR036388">
    <property type="entry name" value="WH-like_DNA-bd_sf"/>
</dbReference>
<proteinExistence type="predicted"/>
<comment type="caution">
    <text evidence="9">The sequence shown here is derived from an EMBL/GenBank/DDBJ whole genome shotgun (WGS) entry which is preliminary data.</text>
</comment>
<evidence type="ECO:0000256" key="2">
    <source>
        <dbReference type="ARBA" id="ARBA00023015"/>
    </source>
</evidence>
<dbReference type="SMART" id="SM00100">
    <property type="entry name" value="cNMP"/>
    <property type="match status" value="1"/>
</dbReference>
<protein>
    <submittedName>
        <fullName evidence="9">Transcriptional regulator</fullName>
    </submittedName>
</protein>
<dbReference type="EMBL" id="BMIK01000002">
    <property type="protein sequence ID" value="GGC19023.1"/>
    <property type="molecule type" value="Genomic_DNA"/>
</dbReference>
<dbReference type="Gene3D" id="2.60.120.10">
    <property type="entry name" value="Jelly Rolls"/>
    <property type="match status" value="1"/>
</dbReference>
<feature type="domain" description="HTH crp-type" evidence="8">
    <location>
        <begin position="275"/>
        <end position="347"/>
    </location>
</feature>
<feature type="domain" description="Cyclic nucleotide-binding" evidence="6">
    <location>
        <begin position="141"/>
        <end position="244"/>
    </location>
</feature>
<feature type="domain" description="Response regulatory" evidence="7">
    <location>
        <begin position="7"/>
        <end position="123"/>
    </location>
</feature>
<evidence type="ECO:0000259" key="6">
    <source>
        <dbReference type="PROSITE" id="PS50042"/>
    </source>
</evidence>
<keyword evidence="2" id="KW-0805">Transcription regulation</keyword>
<dbReference type="Proteomes" id="UP000597338">
    <property type="component" value="Unassembled WGS sequence"/>
</dbReference>
<sequence>MATKQTSVLIIEDNDDIREGTKEILELSGYQVYAAPEGKTGVDMALKYLPDIILCDIMMPELDGFGVLYLLTKHPEAAGIPFIFLTAKAERADMRKAMEMGADDYLTKPFDDIELLNALETRLKKRKQLEGEKMDRKSLYLSNEEQEMLLKELVTGSRVKSYKKKQQVYQEGDSPLYVYYIKKGKVRRFLSYLDGRELSTDIHISDSFFGYGAILLQQQYTDNAETLEETELALIEKENFLELLYRKPGIANKFIQWLSGNIRGKETQLLAFAYDSVRKRVANALIRVAEKNLDRPDADECLVRISRDDLASLAGTANETISRMLADFRDEKLIAKEGNAIRILSIYKLKNIKQ</sequence>
<dbReference type="SUPFAM" id="SSF51206">
    <property type="entry name" value="cAMP-binding domain-like"/>
    <property type="match status" value="1"/>
</dbReference>
<evidence type="ECO:0000259" key="8">
    <source>
        <dbReference type="PROSITE" id="PS51063"/>
    </source>
</evidence>
<feature type="modified residue" description="4-aspartylphosphate" evidence="5">
    <location>
        <position position="56"/>
    </location>
</feature>
<dbReference type="InterPro" id="IPR036390">
    <property type="entry name" value="WH_DNA-bd_sf"/>
</dbReference>
<keyword evidence="1 5" id="KW-0597">Phosphoprotein</keyword>
<dbReference type="CDD" id="cd00038">
    <property type="entry name" value="CAP_ED"/>
    <property type="match status" value="1"/>
</dbReference>
<dbReference type="InterPro" id="IPR011006">
    <property type="entry name" value="CheY-like_superfamily"/>
</dbReference>
<accession>A0ABQ1L8P5</accession>
<evidence type="ECO:0000256" key="4">
    <source>
        <dbReference type="ARBA" id="ARBA00023163"/>
    </source>
</evidence>
<evidence type="ECO:0000256" key="5">
    <source>
        <dbReference type="PROSITE-ProRule" id="PRU00169"/>
    </source>
</evidence>
<dbReference type="PROSITE" id="PS50042">
    <property type="entry name" value="CNMP_BINDING_3"/>
    <property type="match status" value="1"/>
</dbReference>
<keyword evidence="3" id="KW-0238">DNA-binding</keyword>
<name>A0ABQ1L8P5_9SPHI</name>
<keyword evidence="10" id="KW-1185">Reference proteome</keyword>
<dbReference type="InterPro" id="IPR000595">
    <property type="entry name" value="cNMP-bd_dom"/>
</dbReference>
<keyword evidence="4" id="KW-0804">Transcription</keyword>
<dbReference type="InterPro" id="IPR001789">
    <property type="entry name" value="Sig_transdc_resp-reg_receiver"/>
</dbReference>
<evidence type="ECO:0000313" key="10">
    <source>
        <dbReference type="Proteomes" id="UP000597338"/>
    </source>
</evidence>
<evidence type="ECO:0000256" key="1">
    <source>
        <dbReference type="ARBA" id="ARBA00022553"/>
    </source>
</evidence>
<gene>
    <name evidence="9" type="ORF">GCM10011386_08590</name>
</gene>
<dbReference type="InterPro" id="IPR014710">
    <property type="entry name" value="RmlC-like_jellyroll"/>
</dbReference>
<dbReference type="SUPFAM" id="SSF52172">
    <property type="entry name" value="CheY-like"/>
    <property type="match status" value="1"/>
</dbReference>
<dbReference type="PRINTS" id="PR00034">
    <property type="entry name" value="HTHCRP"/>
</dbReference>
<evidence type="ECO:0000313" key="9">
    <source>
        <dbReference type="EMBL" id="GGC19023.1"/>
    </source>
</evidence>
<dbReference type="Pfam" id="PF00027">
    <property type="entry name" value="cNMP_binding"/>
    <property type="match status" value="1"/>
</dbReference>
<evidence type="ECO:0000256" key="3">
    <source>
        <dbReference type="ARBA" id="ARBA00023125"/>
    </source>
</evidence>
<dbReference type="Gene3D" id="3.40.50.2300">
    <property type="match status" value="1"/>
</dbReference>
<organism evidence="9 10">
    <name type="scientific">Parapedobacter defluvii</name>
    <dbReference type="NCBI Taxonomy" id="2045106"/>
    <lineage>
        <taxon>Bacteria</taxon>
        <taxon>Pseudomonadati</taxon>
        <taxon>Bacteroidota</taxon>
        <taxon>Sphingobacteriia</taxon>
        <taxon>Sphingobacteriales</taxon>
        <taxon>Sphingobacteriaceae</taxon>
        <taxon>Parapedobacter</taxon>
    </lineage>
</organism>
<reference evidence="10" key="1">
    <citation type="journal article" date="2019" name="Int. J. Syst. Evol. Microbiol.">
        <title>The Global Catalogue of Microorganisms (GCM) 10K type strain sequencing project: providing services to taxonomists for standard genome sequencing and annotation.</title>
        <authorList>
            <consortium name="The Broad Institute Genomics Platform"/>
            <consortium name="The Broad Institute Genome Sequencing Center for Infectious Disease"/>
            <person name="Wu L."/>
            <person name="Ma J."/>
        </authorList>
    </citation>
    <scope>NUCLEOTIDE SEQUENCE [LARGE SCALE GENOMIC DNA]</scope>
    <source>
        <strain evidence="10">CGMCC 1.15342</strain>
    </source>
</reference>
<dbReference type="SMART" id="SM00448">
    <property type="entry name" value="REC"/>
    <property type="match status" value="1"/>
</dbReference>
<dbReference type="Pfam" id="PF13545">
    <property type="entry name" value="HTH_Crp_2"/>
    <property type="match status" value="1"/>
</dbReference>
<dbReference type="CDD" id="cd17574">
    <property type="entry name" value="REC_OmpR"/>
    <property type="match status" value="1"/>
</dbReference>
<dbReference type="PANTHER" id="PTHR43547">
    <property type="entry name" value="TWO-COMPONENT HISTIDINE KINASE"/>
    <property type="match status" value="1"/>
</dbReference>
<dbReference type="RefSeq" id="WP_188747818.1">
    <property type="nucleotide sequence ID" value="NZ_BMIK01000002.1"/>
</dbReference>